<organism evidence="2 3">
    <name type="scientific">Dendrobium chrysotoxum</name>
    <name type="common">Orchid</name>
    <dbReference type="NCBI Taxonomy" id="161865"/>
    <lineage>
        <taxon>Eukaryota</taxon>
        <taxon>Viridiplantae</taxon>
        <taxon>Streptophyta</taxon>
        <taxon>Embryophyta</taxon>
        <taxon>Tracheophyta</taxon>
        <taxon>Spermatophyta</taxon>
        <taxon>Magnoliopsida</taxon>
        <taxon>Liliopsida</taxon>
        <taxon>Asparagales</taxon>
        <taxon>Orchidaceae</taxon>
        <taxon>Epidendroideae</taxon>
        <taxon>Malaxideae</taxon>
        <taxon>Dendrobiinae</taxon>
        <taxon>Dendrobium</taxon>
    </lineage>
</organism>
<comment type="caution">
    <text evidence="2">The sequence shown here is derived from an EMBL/GenBank/DDBJ whole genome shotgun (WGS) entry which is preliminary data.</text>
</comment>
<sequence>MARPPGCGTQKIEFQSEMPNGMNASSKHFPTFLETICGTSLWSVAKRPPSLTWPPIAPAESGNNT</sequence>
<gene>
    <name evidence="2" type="ORF">IEQ34_020623</name>
</gene>
<keyword evidence="3" id="KW-1185">Reference proteome</keyword>
<evidence type="ECO:0000256" key="1">
    <source>
        <dbReference type="SAM" id="MobiDB-lite"/>
    </source>
</evidence>
<reference evidence="2 3" key="1">
    <citation type="journal article" date="2021" name="Hortic Res">
        <title>Chromosome-scale assembly of the Dendrobium chrysotoxum genome enhances the understanding of orchid evolution.</title>
        <authorList>
            <person name="Zhang Y."/>
            <person name="Zhang G.Q."/>
            <person name="Zhang D."/>
            <person name="Liu X.D."/>
            <person name="Xu X.Y."/>
            <person name="Sun W.H."/>
            <person name="Yu X."/>
            <person name="Zhu X."/>
            <person name="Wang Z.W."/>
            <person name="Zhao X."/>
            <person name="Zhong W.Y."/>
            <person name="Chen H."/>
            <person name="Yin W.L."/>
            <person name="Huang T."/>
            <person name="Niu S.C."/>
            <person name="Liu Z.J."/>
        </authorList>
    </citation>
    <scope>NUCLEOTIDE SEQUENCE [LARGE SCALE GENOMIC DNA]</scope>
    <source>
        <strain evidence="2">Lindl</strain>
    </source>
</reference>
<accession>A0AAV7G1D7</accession>
<name>A0AAV7G1D7_DENCH</name>
<dbReference type="EMBL" id="JAGFBR010000018">
    <property type="protein sequence ID" value="KAH0449931.1"/>
    <property type="molecule type" value="Genomic_DNA"/>
</dbReference>
<protein>
    <submittedName>
        <fullName evidence="2">Uncharacterized protein</fullName>
    </submittedName>
</protein>
<proteinExistence type="predicted"/>
<evidence type="ECO:0000313" key="3">
    <source>
        <dbReference type="Proteomes" id="UP000775213"/>
    </source>
</evidence>
<feature type="region of interest" description="Disordered" evidence="1">
    <location>
        <begin position="1"/>
        <end position="21"/>
    </location>
</feature>
<evidence type="ECO:0000313" key="2">
    <source>
        <dbReference type="EMBL" id="KAH0449931.1"/>
    </source>
</evidence>
<dbReference type="AlphaFoldDB" id="A0AAV7G1D7"/>
<dbReference type="Proteomes" id="UP000775213">
    <property type="component" value="Unassembled WGS sequence"/>
</dbReference>